<dbReference type="SUPFAM" id="SSF53474">
    <property type="entry name" value="alpha/beta-Hydrolases"/>
    <property type="match status" value="1"/>
</dbReference>
<evidence type="ECO:0000313" key="2">
    <source>
        <dbReference type="EMBL" id="GAA4410087.1"/>
    </source>
</evidence>
<sequence>MNFPIVYVRGYAGSTGSINSAVDDPFYGFNIGATHVRVGGDGEPHFYQFESPLLRLLIDSTDDGGPYRIFVHGGQEAYLDSRGRGTIDPKTIWIHRFYDDSASTFGRDPRKYQIEDAAADLLRLTDLIRLKTGAEKVHLVAHSMGGLICRSLIQRVIPELTGRSNRAADYIESLFTYATPHNGIEFTEGFRGLAALRDTLDIEGAAIFGRDRMWQYLTPRDKRDGGPPEGWEPHTMTDEEFPLHHVFCLVGTNAADYDAALGLSARVVGPQSDGLVQIDNAYVPDTPRAFVHRSHSGRYGVVNSEEGYQNLRRFLTGDFKVEVELCHVQLPGTPDDGIVWQLETQLSVRGVSVIVHEQSTAHYCPIQIERPAPGDSAESPVPLLITFLSSRERPVDVYGDPLPTLRQALRLRLLSVREKGGIFGFFDHLEQTADFEDTLVVDIAPGEGTTSPKAWATWNSQLAGAIRDYDATKGAPIPDSEPEIGRWRGEVPMPAVSHRLLGANAVLAITVTPR</sequence>
<evidence type="ECO:0000259" key="1">
    <source>
        <dbReference type="Pfam" id="PF00561"/>
    </source>
</evidence>
<name>A0ABP8KLF8_9MICO</name>
<dbReference type="InterPro" id="IPR029058">
    <property type="entry name" value="AB_hydrolase_fold"/>
</dbReference>
<organism evidence="2 3">
    <name type="scientific">Fodinibacter luteus</name>
    <dbReference type="NCBI Taxonomy" id="552064"/>
    <lineage>
        <taxon>Bacteria</taxon>
        <taxon>Bacillati</taxon>
        <taxon>Actinomycetota</taxon>
        <taxon>Actinomycetes</taxon>
        <taxon>Micrococcales</taxon>
        <taxon>Intrasporangiaceae</taxon>
        <taxon>Fodinibacter (ex Wang et al. 2009)</taxon>
    </lineage>
</organism>
<dbReference type="Proteomes" id="UP001500945">
    <property type="component" value="Unassembled WGS sequence"/>
</dbReference>
<dbReference type="Gene3D" id="3.40.50.1820">
    <property type="entry name" value="alpha/beta hydrolase"/>
    <property type="match status" value="1"/>
</dbReference>
<comment type="caution">
    <text evidence="2">The sequence shown here is derived from an EMBL/GenBank/DDBJ whole genome shotgun (WGS) entry which is preliminary data.</text>
</comment>
<proteinExistence type="predicted"/>
<feature type="domain" description="AB hydrolase-1" evidence="1">
    <location>
        <begin position="103"/>
        <end position="155"/>
    </location>
</feature>
<dbReference type="Pfam" id="PF00561">
    <property type="entry name" value="Abhydrolase_1"/>
    <property type="match status" value="1"/>
</dbReference>
<protein>
    <recommendedName>
        <fullName evidence="1">AB hydrolase-1 domain-containing protein</fullName>
    </recommendedName>
</protein>
<gene>
    <name evidence="2" type="ORF">GCM10023168_29410</name>
</gene>
<reference evidence="3" key="1">
    <citation type="journal article" date="2019" name="Int. J. Syst. Evol. Microbiol.">
        <title>The Global Catalogue of Microorganisms (GCM) 10K type strain sequencing project: providing services to taxonomists for standard genome sequencing and annotation.</title>
        <authorList>
            <consortium name="The Broad Institute Genomics Platform"/>
            <consortium name="The Broad Institute Genome Sequencing Center for Infectious Disease"/>
            <person name="Wu L."/>
            <person name="Ma J."/>
        </authorList>
    </citation>
    <scope>NUCLEOTIDE SEQUENCE [LARGE SCALE GENOMIC DNA]</scope>
    <source>
        <strain evidence="3">JCM 17809</strain>
    </source>
</reference>
<dbReference type="InterPro" id="IPR000073">
    <property type="entry name" value="AB_hydrolase_1"/>
</dbReference>
<evidence type="ECO:0000313" key="3">
    <source>
        <dbReference type="Proteomes" id="UP001500945"/>
    </source>
</evidence>
<accession>A0ABP8KLF8</accession>
<dbReference type="EMBL" id="BAABGM010000019">
    <property type="protein sequence ID" value="GAA4410087.1"/>
    <property type="molecule type" value="Genomic_DNA"/>
</dbReference>
<keyword evidence="3" id="KW-1185">Reference proteome</keyword>
<dbReference type="RefSeq" id="WP_345207336.1">
    <property type="nucleotide sequence ID" value="NZ_BAABGM010000019.1"/>
</dbReference>